<evidence type="ECO:0000313" key="5">
    <source>
        <dbReference type="EMBL" id="PFX25461.1"/>
    </source>
</evidence>
<feature type="compositionally biased region" description="Basic residues" evidence="4">
    <location>
        <begin position="557"/>
        <end position="574"/>
    </location>
</feature>
<dbReference type="InterPro" id="IPR001680">
    <property type="entry name" value="WD40_rpt"/>
</dbReference>
<dbReference type="EMBL" id="LSMT01000151">
    <property type="protein sequence ID" value="PFX25461.1"/>
    <property type="molecule type" value="Genomic_DNA"/>
</dbReference>
<dbReference type="OrthoDB" id="5573735at2759"/>
<organism evidence="5 6">
    <name type="scientific">Stylophora pistillata</name>
    <name type="common">Smooth cauliflower coral</name>
    <dbReference type="NCBI Taxonomy" id="50429"/>
    <lineage>
        <taxon>Eukaryota</taxon>
        <taxon>Metazoa</taxon>
        <taxon>Cnidaria</taxon>
        <taxon>Anthozoa</taxon>
        <taxon>Hexacorallia</taxon>
        <taxon>Scleractinia</taxon>
        <taxon>Astrocoeniina</taxon>
        <taxon>Pocilloporidae</taxon>
        <taxon>Stylophora</taxon>
    </lineage>
</organism>
<comment type="caution">
    <text evidence="5">The sequence shown here is derived from an EMBL/GenBank/DDBJ whole genome shotgun (WGS) entry which is preliminary data.</text>
</comment>
<gene>
    <name evidence="5" type="primary">Dcaf5</name>
    <name evidence="5" type="ORF">AWC38_SpisGene9926</name>
</gene>
<dbReference type="PANTHER" id="PTHR15574:SF43">
    <property type="entry name" value="DDB1- AND CUL4-ASSOCIATED FACTOR 5"/>
    <property type="match status" value="1"/>
</dbReference>
<evidence type="ECO:0000256" key="3">
    <source>
        <dbReference type="PROSITE-ProRule" id="PRU00221"/>
    </source>
</evidence>
<dbReference type="GO" id="GO:0045717">
    <property type="term" value="P:negative regulation of fatty acid biosynthetic process"/>
    <property type="evidence" value="ECO:0007669"/>
    <property type="project" value="TreeGrafter"/>
</dbReference>
<evidence type="ECO:0000313" key="6">
    <source>
        <dbReference type="Proteomes" id="UP000225706"/>
    </source>
</evidence>
<keyword evidence="1 3" id="KW-0853">WD repeat</keyword>
<dbReference type="PROSITE" id="PS50294">
    <property type="entry name" value="WD_REPEATS_REGION"/>
    <property type="match status" value="3"/>
</dbReference>
<feature type="compositionally biased region" description="Basic and acidic residues" evidence="4">
    <location>
        <begin position="627"/>
        <end position="650"/>
    </location>
</feature>
<feature type="region of interest" description="Disordered" evidence="4">
    <location>
        <begin position="740"/>
        <end position="774"/>
    </location>
</feature>
<feature type="region of interest" description="Disordered" evidence="4">
    <location>
        <begin position="684"/>
        <end position="718"/>
    </location>
</feature>
<feature type="compositionally biased region" description="Low complexity" evidence="4">
    <location>
        <begin position="606"/>
        <end position="626"/>
    </location>
</feature>
<feature type="compositionally biased region" description="Polar residues" evidence="4">
    <location>
        <begin position="743"/>
        <end position="758"/>
    </location>
</feature>
<dbReference type="GO" id="GO:0080008">
    <property type="term" value="C:Cul4-RING E3 ubiquitin ligase complex"/>
    <property type="evidence" value="ECO:0007669"/>
    <property type="project" value="TreeGrafter"/>
</dbReference>
<feature type="compositionally biased region" description="Low complexity" evidence="4">
    <location>
        <begin position="579"/>
        <end position="590"/>
    </location>
</feature>
<evidence type="ECO:0000256" key="2">
    <source>
        <dbReference type="ARBA" id="ARBA00022737"/>
    </source>
</evidence>
<dbReference type="STRING" id="50429.A0A2B4S6D2"/>
<dbReference type="PROSITE" id="PS00678">
    <property type="entry name" value="WD_REPEATS_1"/>
    <property type="match status" value="1"/>
</dbReference>
<dbReference type="Pfam" id="PF00400">
    <property type="entry name" value="WD40"/>
    <property type="match status" value="3"/>
</dbReference>
<dbReference type="InterPro" id="IPR019775">
    <property type="entry name" value="WD40_repeat_CS"/>
</dbReference>
<dbReference type="InterPro" id="IPR015943">
    <property type="entry name" value="WD40/YVTN_repeat-like_dom_sf"/>
</dbReference>
<name>A0A2B4S6D2_STYPI</name>
<dbReference type="Gene3D" id="2.130.10.10">
    <property type="entry name" value="YVTN repeat-like/Quinoprotein amine dehydrogenase"/>
    <property type="match status" value="3"/>
</dbReference>
<dbReference type="AlphaFoldDB" id="A0A2B4S6D2"/>
<dbReference type="SUPFAM" id="SSF50978">
    <property type="entry name" value="WD40 repeat-like"/>
    <property type="match status" value="1"/>
</dbReference>
<dbReference type="InterPro" id="IPR036322">
    <property type="entry name" value="WD40_repeat_dom_sf"/>
</dbReference>
<keyword evidence="6" id="KW-1185">Reference proteome</keyword>
<feature type="repeat" description="WD" evidence="3">
    <location>
        <begin position="143"/>
        <end position="185"/>
    </location>
</feature>
<feature type="repeat" description="WD" evidence="3">
    <location>
        <begin position="335"/>
        <end position="367"/>
    </location>
</feature>
<feature type="compositionally biased region" description="Basic and acidic residues" evidence="4">
    <location>
        <begin position="761"/>
        <end position="774"/>
    </location>
</feature>
<proteinExistence type="predicted"/>
<sequence>MSFKNYPGRGGTVSHLSSFPQYQSLAETYGCSAVHRSFLSDYFARCSSLYHLDLLGHYGCVNAVEFSNNGGEFIVSGGDDRRVVVWNIKKCVYGTQPPVSMKGEHKSNIFCTVFDNDNRHIFSAGNDNQALRHDFTTGETVGMYYHDDPVYGLNIHPEDNNVFLTASDDGKVMLWDIRTSPVSGSSMCIAHHEAAFHAAVFNPVDPSLIATANSKKGVQLWDIRVPISCLRQFSYGAPQMCAMGLKWNKTGDMITALRRRLPPVLYHVTQSSAVAEFHHPGYNNVCTMKSNCFAGSKDQFVVSGSDDFNIYIWEVPDDWADHNEVLTIGRAFMVLHGHRSIVNQVRFNPETHMLLSAGVEKVIKVWSPFPVPRGCSKKDASHKSRRELYSHSDYLSFIQFGGLPLNHDEYESKSTVEDPRMLAFFDSLIQREKDNLHSDSEDSLLDDFHLSFILQPDSSEESDSDTTETSMSHLLLRELLHRPSPGTLEGHTATNSSGQGVLRRLRKLRDTAVIRDLLNADSSSTDSEEESRVKVVLPALPSDLKSDEDTTQSTVQFKRHKPHTKRHYRSRNRSKNVDDTSSSESANESDYSQRKIQNRTDKDSSLFETSNSSGSSNSSSSSSSNHSESDSRKSKGSKENTESSSDDAKICKFSHKRRKLHKANSSNSSNCLETQENVCKATEVNTTGSTKTHRQLDGNNSKDSQNANNILHGEGMMNSDRYGTSQTDCCSDLHVNNEKVTPHESSLTDLSNYNSCGNKKSFCDQRDDHEESSR</sequence>
<evidence type="ECO:0000256" key="1">
    <source>
        <dbReference type="ARBA" id="ARBA00022574"/>
    </source>
</evidence>
<feature type="repeat" description="WD" evidence="3">
    <location>
        <begin position="54"/>
        <end position="89"/>
    </location>
</feature>
<dbReference type="GO" id="GO:0005737">
    <property type="term" value="C:cytoplasm"/>
    <property type="evidence" value="ECO:0007669"/>
    <property type="project" value="TreeGrafter"/>
</dbReference>
<feature type="compositionally biased region" description="Polar residues" evidence="4">
    <location>
        <begin position="697"/>
        <end position="709"/>
    </location>
</feature>
<accession>A0A2B4S6D2</accession>
<dbReference type="Proteomes" id="UP000225706">
    <property type="component" value="Unassembled WGS sequence"/>
</dbReference>
<protein>
    <submittedName>
        <fullName evidence="5">DDB1-and CUL4-associated factor 5</fullName>
    </submittedName>
</protein>
<keyword evidence="2" id="KW-0677">Repeat</keyword>
<dbReference type="SMART" id="SM00320">
    <property type="entry name" value="WD40"/>
    <property type="match status" value="6"/>
</dbReference>
<feature type="region of interest" description="Disordered" evidence="4">
    <location>
        <begin position="543"/>
        <end position="650"/>
    </location>
</feature>
<reference evidence="6" key="1">
    <citation type="journal article" date="2017" name="bioRxiv">
        <title>Comparative analysis of the genomes of Stylophora pistillata and Acropora digitifera provides evidence for extensive differences between species of corals.</title>
        <authorList>
            <person name="Voolstra C.R."/>
            <person name="Li Y."/>
            <person name="Liew Y.J."/>
            <person name="Baumgarten S."/>
            <person name="Zoccola D."/>
            <person name="Flot J.-F."/>
            <person name="Tambutte S."/>
            <person name="Allemand D."/>
            <person name="Aranda M."/>
        </authorList>
    </citation>
    <scope>NUCLEOTIDE SEQUENCE [LARGE SCALE GENOMIC DNA]</scope>
</reference>
<dbReference type="PROSITE" id="PS50082">
    <property type="entry name" value="WD_REPEATS_2"/>
    <property type="match status" value="3"/>
</dbReference>
<evidence type="ECO:0000256" key="4">
    <source>
        <dbReference type="SAM" id="MobiDB-lite"/>
    </source>
</evidence>
<dbReference type="InterPro" id="IPR045151">
    <property type="entry name" value="DCAF8"/>
</dbReference>
<dbReference type="PANTHER" id="PTHR15574">
    <property type="entry name" value="WD REPEAT DOMAIN-CONTAINING FAMILY"/>
    <property type="match status" value="1"/>
</dbReference>